<dbReference type="NCBIfam" id="NF041518">
    <property type="entry name" value="choice_anch_Q"/>
    <property type="match status" value="1"/>
</dbReference>
<dbReference type="InterPro" id="IPR012334">
    <property type="entry name" value="Pectin_lyas_fold"/>
</dbReference>
<protein>
    <recommendedName>
        <fullName evidence="8">Right handed beta helix domain-containing protein</fullName>
    </recommendedName>
</protein>
<evidence type="ECO:0000256" key="5">
    <source>
        <dbReference type="ARBA" id="ARBA00022729"/>
    </source>
</evidence>
<evidence type="ECO:0000313" key="10">
    <source>
        <dbReference type="Proteomes" id="UP001501523"/>
    </source>
</evidence>
<dbReference type="NCBIfam" id="TIGR01376">
    <property type="entry name" value="POMP_repeat"/>
    <property type="match status" value="1"/>
</dbReference>
<dbReference type="EMBL" id="BAAAEU010000025">
    <property type="protein sequence ID" value="GAA0723448.1"/>
    <property type="molecule type" value="Genomic_DNA"/>
</dbReference>
<evidence type="ECO:0000256" key="7">
    <source>
        <dbReference type="ARBA" id="ARBA00023237"/>
    </source>
</evidence>
<evidence type="ECO:0000256" key="3">
    <source>
        <dbReference type="ARBA" id="ARBA00004613"/>
    </source>
</evidence>
<dbReference type="SMART" id="SM00710">
    <property type="entry name" value="PbH1"/>
    <property type="match status" value="5"/>
</dbReference>
<proteinExistence type="predicted"/>
<evidence type="ECO:0000256" key="4">
    <source>
        <dbReference type="ARBA" id="ARBA00022525"/>
    </source>
</evidence>
<dbReference type="Proteomes" id="UP001501523">
    <property type="component" value="Unassembled WGS sequence"/>
</dbReference>
<reference evidence="9 10" key="1">
    <citation type="journal article" date="2019" name="Int. J. Syst. Evol. Microbiol.">
        <title>The Global Catalogue of Microorganisms (GCM) 10K type strain sequencing project: providing services to taxonomists for standard genome sequencing and annotation.</title>
        <authorList>
            <consortium name="The Broad Institute Genomics Platform"/>
            <consortium name="The Broad Institute Genome Sequencing Center for Infectious Disease"/>
            <person name="Wu L."/>
            <person name="Ma J."/>
        </authorList>
    </citation>
    <scope>NUCLEOTIDE SEQUENCE [LARGE SCALE GENOMIC DNA]</scope>
    <source>
        <strain evidence="9 10">JCM 15421</strain>
    </source>
</reference>
<accession>A0ABN1IXI9</accession>
<evidence type="ECO:0000259" key="8">
    <source>
        <dbReference type="Pfam" id="PF13229"/>
    </source>
</evidence>
<dbReference type="PANTHER" id="PTHR11319:SF35">
    <property type="entry name" value="OUTER MEMBRANE PROTEIN PMPC-RELATED"/>
    <property type="match status" value="1"/>
</dbReference>
<evidence type="ECO:0000313" key="9">
    <source>
        <dbReference type="EMBL" id="GAA0723448.1"/>
    </source>
</evidence>
<dbReference type="RefSeq" id="WP_343793669.1">
    <property type="nucleotide sequence ID" value="NZ_BAAAEU010000025.1"/>
</dbReference>
<dbReference type="Gene3D" id="2.160.20.10">
    <property type="entry name" value="Single-stranded right-handed beta-helix, Pectin lyase-like"/>
    <property type="match status" value="1"/>
</dbReference>
<dbReference type="InterPro" id="IPR059226">
    <property type="entry name" value="Choice_anch_Q_dom"/>
</dbReference>
<dbReference type="InterPro" id="IPR003368">
    <property type="entry name" value="POMP_repeat"/>
</dbReference>
<name>A0ABN1IXI9_9GAMM</name>
<keyword evidence="4" id="KW-0964">Secreted</keyword>
<sequence length="427" mass="42381">MIRDSDSACPFRLTIRESHDYPLAPLAAALALCFTVTTHAASITVNDPSSGRITGHCTLLDAVTSVNTQAVAPGSSCVAGDGVNDTINFSSGFTITFTAATSGVDALVLTKPVTIDGGVLAGGAPRVIIERNGTQSVRLIDATANLTLNGVTLRNGLASFGDGGGIIATGANVTMTNSIVSGNTASNHGGGVSVYHGALMLTNSTVSGNTATTFNGGGIHVEGGSVTSINSTISGNTAGQKAGGIYTNATATLTNTTVSGNTAAGSGGGLFAHDIVLNFSTFSGNSVPSGHVGGGIAVASGATPTATATATLMFGNGPGSDVDSTAPVTLNGDHNLIGTIGTNITLANPTLACDPLLKPLTNNGGPTATQAIYPPSCALDAGPTTTTLATDQRGLPRLFGSATDIGAFEYQGPNDPSDRIFYNGFDP</sequence>
<keyword evidence="10" id="KW-1185">Reference proteome</keyword>
<feature type="domain" description="Right handed beta helix" evidence="8">
    <location>
        <begin position="140"/>
        <end position="304"/>
    </location>
</feature>
<evidence type="ECO:0000256" key="2">
    <source>
        <dbReference type="ARBA" id="ARBA00004442"/>
    </source>
</evidence>
<dbReference type="InterPro" id="IPR006626">
    <property type="entry name" value="PbH1"/>
</dbReference>
<dbReference type="PANTHER" id="PTHR11319">
    <property type="entry name" value="G PROTEIN-COUPLED RECEPTOR-RELATED"/>
    <property type="match status" value="1"/>
</dbReference>
<dbReference type="InterPro" id="IPR011050">
    <property type="entry name" value="Pectin_lyase_fold/virulence"/>
</dbReference>
<evidence type="ECO:0000256" key="6">
    <source>
        <dbReference type="ARBA" id="ARBA00023136"/>
    </source>
</evidence>
<dbReference type="SUPFAM" id="SSF51126">
    <property type="entry name" value="Pectin lyase-like"/>
    <property type="match status" value="1"/>
</dbReference>
<keyword evidence="6" id="KW-0472">Membrane</keyword>
<dbReference type="InterPro" id="IPR039448">
    <property type="entry name" value="Beta_helix"/>
</dbReference>
<comment type="subcellular location">
    <subcellularLocation>
        <location evidence="1">Cell envelope</location>
    </subcellularLocation>
    <subcellularLocation>
        <location evidence="2">Cell outer membrane</location>
    </subcellularLocation>
    <subcellularLocation>
        <location evidence="3">Secreted</location>
    </subcellularLocation>
</comment>
<gene>
    <name evidence="9" type="ORF">GCM10009105_35470</name>
</gene>
<evidence type="ECO:0000256" key="1">
    <source>
        <dbReference type="ARBA" id="ARBA00004196"/>
    </source>
</evidence>
<dbReference type="Pfam" id="PF13229">
    <property type="entry name" value="Beta_helix"/>
    <property type="match status" value="1"/>
</dbReference>
<organism evidence="9 10">
    <name type="scientific">Dokdonella soli</name>
    <dbReference type="NCBI Taxonomy" id="529810"/>
    <lineage>
        <taxon>Bacteria</taxon>
        <taxon>Pseudomonadati</taxon>
        <taxon>Pseudomonadota</taxon>
        <taxon>Gammaproteobacteria</taxon>
        <taxon>Lysobacterales</taxon>
        <taxon>Rhodanobacteraceae</taxon>
        <taxon>Dokdonella</taxon>
    </lineage>
</organism>
<keyword evidence="5" id="KW-0732">Signal</keyword>
<comment type="caution">
    <text evidence="9">The sequence shown here is derived from an EMBL/GenBank/DDBJ whole genome shotgun (WGS) entry which is preliminary data.</text>
</comment>
<keyword evidence="7" id="KW-0998">Cell outer membrane</keyword>